<evidence type="ECO:0000313" key="1">
    <source>
        <dbReference type="EMBL" id="HJF68897.1"/>
    </source>
</evidence>
<dbReference type="EMBL" id="DYVT01000129">
    <property type="protein sequence ID" value="HJF68897.1"/>
    <property type="molecule type" value="Genomic_DNA"/>
</dbReference>
<accession>A0A921H280</accession>
<comment type="caution">
    <text evidence="1">The sequence shown here is derived from an EMBL/GenBank/DDBJ whole genome shotgun (WGS) entry which is preliminary data.</text>
</comment>
<name>A0A921H280_9STAP</name>
<protein>
    <submittedName>
        <fullName evidence="1">Uncharacterized protein</fullName>
    </submittedName>
</protein>
<dbReference type="AlphaFoldDB" id="A0A921H280"/>
<organism evidence="1 2">
    <name type="scientific">Staphylococcus kloosii</name>
    <dbReference type="NCBI Taxonomy" id="29384"/>
    <lineage>
        <taxon>Bacteria</taxon>
        <taxon>Bacillati</taxon>
        <taxon>Bacillota</taxon>
        <taxon>Bacilli</taxon>
        <taxon>Bacillales</taxon>
        <taxon>Staphylococcaceae</taxon>
        <taxon>Staphylococcus</taxon>
    </lineage>
</organism>
<dbReference type="RefSeq" id="WP_278676192.1">
    <property type="nucleotide sequence ID" value="NZ_DYVT01000129.1"/>
</dbReference>
<proteinExistence type="predicted"/>
<reference evidence="1" key="1">
    <citation type="journal article" date="2021" name="PeerJ">
        <title>Extensive microbial diversity within the chicken gut microbiome revealed by metagenomics and culture.</title>
        <authorList>
            <person name="Gilroy R."/>
            <person name="Ravi A."/>
            <person name="Getino M."/>
            <person name="Pursley I."/>
            <person name="Horton D.L."/>
            <person name="Alikhan N.F."/>
            <person name="Baker D."/>
            <person name="Gharbi K."/>
            <person name="Hall N."/>
            <person name="Watson M."/>
            <person name="Adriaenssens E.M."/>
            <person name="Foster-Nyarko E."/>
            <person name="Jarju S."/>
            <person name="Secka A."/>
            <person name="Antonio M."/>
            <person name="Oren A."/>
            <person name="Chaudhuri R.R."/>
            <person name="La Ragione R."/>
            <person name="Hildebrand F."/>
            <person name="Pallen M.J."/>
        </authorList>
    </citation>
    <scope>NUCLEOTIDE SEQUENCE</scope>
    <source>
        <strain evidence="1">CHK149-3286</strain>
    </source>
</reference>
<dbReference type="Proteomes" id="UP000706163">
    <property type="component" value="Unassembled WGS sequence"/>
</dbReference>
<evidence type="ECO:0000313" key="2">
    <source>
        <dbReference type="Proteomes" id="UP000706163"/>
    </source>
</evidence>
<sequence>MKNNGTLENIKVELKNGKCLFYNVRLYDTEVGGVNHNEAIEVLPYLKKLDENIMICLDISNRDLRQLGLNARPMVEPMPAFAEHKKRK</sequence>
<reference evidence="1" key="2">
    <citation type="submission" date="2021-09" db="EMBL/GenBank/DDBJ databases">
        <authorList>
            <person name="Gilroy R."/>
        </authorList>
    </citation>
    <scope>NUCLEOTIDE SEQUENCE</scope>
    <source>
        <strain evidence="1">CHK149-3286</strain>
    </source>
</reference>
<gene>
    <name evidence="1" type="ORF">K8V85_11335</name>
</gene>